<gene>
    <name evidence="2" type="ORF">DCM90_08390</name>
</gene>
<evidence type="ECO:0000313" key="2">
    <source>
        <dbReference type="EMBL" id="PWF99628.1"/>
    </source>
</evidence>
<protein>
    <submittedName>
        <fullName evidence="2">DUF1361 domain-containing protein</fullName>
    </submittedName>
</protein>
<dbReference type="EMBL" id="QCXQ01000006">
    <property type="protein sequence ID" value="PWF99628.1"/>
    <property type="molecule type" value="Genomic_DNA"/>
</dbReference>
<dbReference type="Pfam" id="PF07099">
    <property type="entry name" value="DUF1361"/>
    <property type="match status" value="1"/>
</dbReference>
<comment type="caution">
    <text evidence="2">The sequence shown here is derived from an EMBL/GenBank/DDBJ whole genome shotgun (WGS) entry which is preliminary data.</text>
</comment>
<dbReference type="AlphaFoldDB" id="A0A2V1MX78"/>
<feature type="transmembrane region" description="Helical" evidence="1">
    <location>
        <begin position="30"/>
        <end position="49"/>
    </location>
</feature>
<keyword evidence="1" id="KW-0812">Transmembrane</keyword>
<feature type="transmembrane region" description="Helical" evidence="1">
    <location>
        <begin position="143"/>
        <end position="163"/>
    </location>
</feature>
<name>A0A2V1MX78_9LACO</name>
<accession>A0A2V1MX78</accession>
<feature type="transmembrane region" description="Helical" evidence="1">
    <location>
        <begin position="189"/>
        <end position="210"/>
    </location>
</feature>
<proteinExistence type="predicted"/>
<feature type="transmembrane region" description="Helical" evidence="1">
    <location>
        <begin position="56"/>
        <end position="76"/>
    </location>
</feature>
<keyword evidence="3" id="KW-1185">Reference proteome</keyword>
<dbReference type="Proteomes" id="UP000245080">
    <property type="component" value="Unassembled WGS sequence"/>
</dbReference>
<reference evidence="2 3" key="1">
    <citation type="journal article" date="2018" name="Int. J. Syst. Evol. Microbiol.">
        <title>Lactobacillus bambusae sp. nov., isolated from a traditional fermented Ma-bamboo shoots of Taiwan.</title>
        <authorList>
            <person name="Wang L.-T."/>
        </authorList>
    </citation>
    <scope>NUCLEOTIDE SEQUENCE [LARGE SCALE GENOMIC DNA]</scope>
    <source>
        <strain evidence="2 3">BS-W1</strain>
    </source>
</reference>
<evidence type="ECO:0000313" key="3">
    <source>
        <dbReference type="Proteomes" id="UP000245080"/>
    </source>
</evidence>
<feature type="transmembrane region" description="Helical" evidence="1">
    <location>
        <begin position="102"/>
        <end position="123"/>
    </location>
</feature>
<dbReference type="InterPro" id="IPR009793">
    <property type="entry name" value="DUF1361"/>
</dbReference>
<sequence length="222" mass="25901">MNRLTKWLIRGFFLVWIGFLWFYAKDPFSFLALNTLLGAIPILISFHLGSKHPRAFIYWPVFIVWLLFYPNSPYLLTDLFHLTLLQPYAAQTGLLRQDPHMWTYYTLIMISVLVCSLLGFWSLHTVSRSLANRLGHGQTWLQLIFVCGLTLLSSVGIYIGRFLRLHTIYLLLTPNFVIQPLLKMWTPTMLYFVFLMTVVQLVGYCVVWLITANQQSETKITD</sequence>
<dbReference type="RefSeq" id="WP_109251086.1">
    <property type="nucleotide sequence ID" value="NZ_QCXQ01000006.1"/>
</dbReference>
<organism evidence="2 3">
    <name type="scientific">Levilactobacillus bambusae</name>
    <dbReference type="NCBI Taxonomy" id="2024736"/>
    <lineage>
        <taxon>Bacteria</taxon>
        <taxon>Bacillati</taxon>
        <taxon>Bacillota</taxon>
        <taxon>Bacilli</taxon>
        <taxon>Lactobacillales</taxon>
        <taxon>Lactobacillaceae</taxon>
        <taxon>Levilactobacillus</taxon>
    </lineage>
</organism>
<evidence type="ECO:0000256" key="1">
    <source>
        <dbReference type="SAM" id="Phobius"/>
    </source>
</evidence>
<keyword evidence="1" id="KW-0472">Membrane</keyword>
<feature type="transmembrane region" description="Helical" evidence="1">
    <location>
        <begin position="7"/>
        <end position="24"/>
    </location>
</feature>
<dbReference type="OrthoDB" id="4540541at2"/>
<keyword evidence="1" id="KW-1133">Transmembrane helix</keyword>